<dbReference type="GO" id="GO:0005525">
    <property type="term" value="F:GTP binding"/>
    <property type="evidence" value="ECO:0007669"/>
    <property type="project" value="UniProtKB-UniRule"/>
</dbReference>
<sequence length="392" mass="44469">MISKDKHQKHVKLNKPQFGDFGRLELGFLGTSCRQIQQLAKTIIGQLSQSYGLAYVDADHQEGDQLKAGGGDPESLMQYPGLMELRNKIVFRRLDMRLEEVSVFEQREWLNRQDLVLVNANHFRAMHQVLVIDPKKSMDKKLSRLTNVCLILMKDGATEIPVEIRNHLPYWKEIPVFAMEETRKLVDFVRKFVADSRTDVIGLVLIGGKSSRMGRDKYDLSYHGKSQKDYMMDLLGPYCEEVFLSCNPDQAAELEQAYPLVVDSVLDLGPFGGLLSAFRNKPDKAWLSVACDLPFLTGKTVQHLLENRNPSKLATAFLDPNGEFPEPLITIWEPRAYPVLFRFLSQGYSCPRKVLINSDIELLQAPDPSEFRNVNYPEEHQAALAALKGQGS</sequence>
<accession>A0A1M7L2U1</accession>
<comment type="cofactor">
    <cofactor evidence="8">
        <name>Mg(2+)</name>
        <dbReference type="ChEBI" id="CHEBI:18420"/>
    </cofactor>
</comment>
<dbReference type="GO" id="GO:0061603">
    <property type="term" value="F:molybdenum cofactor guanylyltransferase activity"/>
    <property type="evidence" value="ECO:0007669"/>
    <property type="project" value="UniProtKB-EC"/>
</dbReference>
<comment type="function">
    <text evidence="8">Transfers a GMP moiety from GTP to Mo-molybdopterin (Mo-MPT) cofactor (Moco or molybdenum cofactor) to form Mo-molybdopterin guanine dinucleotide (Mo-MGD) cofactor.</text>
</comment>
<dbReference type="Proteomes" id="UP000184513">
    <property type="component" value="Unassembled WGS sequence"/>
</dbReference>
<dbReference type="RefSeq" id="WP_245802780.1">
    <property type="nucleotide sequence ID" value="NZ_FRCY01000003.1"/>
</dbReference>
<keyword evidence="3 8" id="KW-0479">Metal-binding</keyword>
<evidence type="ECO:0000256" key="4">
    <source>
        <dbReference type="ARBA" id="ARBA00022741"/>
    </source>
</evidence>
<keyword evidence="6 8" id="KW-0342">GTP-binding</keyword>
<feature type="binding site" evidence="8">
    <location>
        <position position="263"/>
    </location>
    <ligand>
        <name>GTP</name>
        <dbReference type="ChEBI" id="CHEBI:37565"/>
    </ligand>
</feature>
<gene>
    <name evidence="8" type="primary">mobA</name>
    <name evidence="10" type="ORF">SAMN04488057_10374</name>
</gene>
<reference evidence="10 11" key="1">
    <citation type="submission" date="2016-11" db="EMBL/GenBank/DDBJ databases">
        <authorList>
            <person name="Jaros S."/>
            <person name="Januszkiewicz K."/>
            <person name="Wedrychowicz H."/>
        </authorList>
    </citation>
    <scope>NUCLEOTIDE SEQUENCE [LARGE SCALE GENOMIC DNA]</scope>
    <source>
        <strain evidence="10 11">CGMCC 1.6102</strain>
    </source>
</reference>
<evidence type="ECO:0000256" key="5">
    <source>
        <dbReference type="ARBA" id="ARBA00022842"/>
    </source>
</evidence>
<dbReference type="AlphaFoldDB" id="A0A1M7L2U1"/>
<feature type="domain" description="MobA-like NTP transferase" evidence="9">
    <location>
        <begin position="202"/>
        <end position="346"/>
    </location>
</feature>
<dbReference type="PANTHER" id="PTHR19136:SF81">
    <property type="entry name" value="MOLYBDENUM COFACTOR GUANYLYLTRANSFERASE"/>
    <property type="match status" value="1"/>
</dbReference>
<feature type="binding site" evidence="8">
    <location>
        <position position="217"/>
    </location>
    <ligand>
        <name>GTP</name>
        <dbReference type="ChEBI" id="CHEBI:37565"/>
    </ligand>
</feature>
<dbReference type="InterPro" id="IPR025877">
    <property type="entry name" value="MobA-like_NTP_Trfase"/>
</dbReference>
<evidence type="ECO:0000313" key="11">
    <source>
        <dbReference type="Proteomes" id="UP000184513"/>
    </source>
</evidence>
<dbReference type="PANTHER" id="PTHR19136">
    <property type="entry name" value="MOLYBDENUM COFACTOR GUANYLYLTRANSFERASE"/>
    <property type="match status" value="1"/>
</dbReference>
<feature type="binding site" evidence="8">
    <location>
        <position position="292"/>
    </location>
    <ligand>
        <name>Mg(2+)</name>
        <dbReference type="ChEBI" id="CHEBI:18420"/>
    </ligand>
</feature>
<proteinExistence type="inferred from homology"/>
<evidence type="ECO:0000256" key="8">
    <source>
        <dbReference type="HAMAP-Rule" id="MF_00316"/>
    </source>
</evidence>
<comment type="subcellular location">
    <subcellularLocation>
        <location evidence="8">Cytoplasm</location>
    </subcellularLocation>
</comment>
<dbReference type="GO" id="GO:0046872">
    <property type="term" value="F:metal ion binding"/>
    <property type="evidence" value="ECO:0007669"/>
    <property type="project" value="UniProtKB-KW"/>
</dbReference>
<evidence type="ECO:0000256" key="7">
    <source>
        <dbReference type="ARBA" id="ARBA00023150"/>
    </source>
</evidence>
<dbReference type="Gene3D" id="3.90.550.10">
    <property type="entry name" value="Spore Coat Polysaccharide Biosynthesis Protein SpsA, Chain A"/>
    <property type="match status" value="1"/>
</dbReference>
<dbReference type="InterPro" id="IPR029044">
    <property type="entry name" value="Nucleotide-diphossugar_trans"/>
</dbReference>
<keyword evidence="1 8" id="KW-0963">Cytoplasm</keyword>
<dbReference type="HAMAP" id="MF_00316">
    <property type="entry name" value="MobA"/>
    <property type="match status" value="1"/>
</dbReference>
<feature type="binding site" evidence="8">
    <location>
        <begin position="205"/>
        <end position="207"/>
    </location>
    <ligand>
        <name>GTP</name>
        <dbReference type="ChEBI" id="CHEBI:37565"/>
    </ligand>
</feature>
<protein>
    <recommendedName>
        <fullName evidence="8">Probable molybdenum cofactor guanylyltransferase</fullName>
        <shortName evidence="8">MoCo guanylyltransferase</shortName>
        <ecNumber evidence="8">2.7.7.77</ecNumber>
    </recommendedName>
    <alternativeName>
        <fullName evidence="8">GTP:molybdopterin guanylyltransferase</fullName>
    </alternativeName>
    <alternativeName>
        <fullName evidence="8">Mo-MPT guanylyltransferase</fullName>
    </alternativeName>
    <alternativeName>
        <fullName evidence="8">Molybdopterin guanylyltransferase</fullName>
    </alternativeName>
    <alternativeName>
        <fullName evidence="8">Molybdopterin-guanine dinucleotide synthase</fullName>
        <shortName evidence="8">MGD synthase</shortName>
    </alternativeName>
</protein>
<dbReference type="CDD" id="cd02503">
    <property type="entry name" value="MobA"/>
    <property type="match status" value="1"/>
</dbReference>
<dbReference type="STRING" id="388280.SAMN04488057_10374"/>
<keyword evidence="5 8" id="KW-0460">Magnesium</keyword>
<comment type="catalytic activity">
    <reaction evidence="8">
        <text>Mo-molybdopterin + GTP + H(+) = Mo-molybdopterin guanine dinucleotide + diphosphate</text>
        <dbReference type="Rhea" id="RHEA:34243"/>
        <dbReference type="ChEBI" id="CHEBI:15378"/>
        <dbReference type="ChEBI" id="CHEBI:33019"/>
        <dbReference type="ChEBI" id="CHEBI:37565"/>
        <dbReference type="ChEBI" id="CHEBI:71302"/>
        <dbReference type="ChEBI" id="CHEBI:71310"/>
        <dbReference type="EC" id="2.7.7.77"/>
    </reaction>
</comment>
<evidence type="ECO:0000256" key="2">
    <source>
        <dbReference type="ARBA" id="ARBA00022679"/>
    </source>
</evidence>
<dbReference type="EMBL" id="FRCY01000003">
    <property type="protein sequence ID" value="SHM72000.1"/>
    <property type="molecule type" value="Genomic_DNA"/>
</dbReference>
<keyword evidence="2 8" id="KW-0808">Transferase</keyword>
<dbReference type="InterPro" id="IPR013482">
    <property type="entry name" value="Molybde_CF_guanTrfase"/>
</dbReference>
<name>A0A1M7L2U1_9BACT</name>
<evidence type="ECO:0000256" key="3">
    <source>
        <dbReference type="ARBA" id="ARBA00022723"/>
    </source>
</evidence>
<feature type="binding site" evidence="8">
    <location>
        <position position="292"/>
    </location>
    <ligand>
        <name>GTP</name>
        <dbReference type="ChEBI" id="CHEBI:37565"/>
    </ligand>
</feature>
<dbReference type="GO" id="GO:0005737">
    <property type="term" value="C:cytoplasm"/>
    <property type="evidence" value="ECO:0007669"/>
    <property type="project" value="UniProtKB-SubCell"/>
</dbReference>
<evidence type="ECO:0000256" key="6">
    <source>
        <dbReference type="ARBA" id="ARBA00023134"/>
    </source>
</evidence>
<comment type="caution">
    <text evidence="8">Lacks conserved residue(s) required for the propagation of feature annotation.</text>
</comment>
<evidence type="ECO:0000256" key="1">
    <source>
        <dbReference type="ARBA" id="ARBA00022490"/>
    </source>
</evidence>
<evidence type="ECO:0000313" key="10">
    <source>
        <dbReference type="EMBL" id="SHM72000.1"/>
    </source>
</evidence>
<dbReference type="SUPFAM" id="SSF53448">
    <property type="entry name" value="Nucleotide-diphospho-sugar transferases"/>
    <property type="match status" value="1"/>
</dbReference>
<organism evidence="10 11">
    <name type="scientific">Cyclobacterium lianum</name>
    <dbReference type="NCBI Taxonomy" id="388280"/>
    <lineage>
        <taxon>Bacteria</taxon>
        <taxon>Pseudomonadati</taxon>
        <taxon>Bacteroidota</taxon>
        <taxon>Cytophagia</taxon>
        <taxon>Cytophagales</taxon>
        <taxon>Cyclobacteriaceae</taxon>
        <taxon>Cyclobacterium</taxon>
    </lineage>
</organism>
<comment type="domain">
    <text evidence="8">The N-terminal domain determines nucleotide recognition and specific binding, while the C-terminal domain determines the specific binding to the target protein.</text>
</comment>
<keyword evidence="11" id="KW-1185">Reference proteome</keyword>
<keyword evidence="4 8" id="KW-0547">Nucleotide-binding</keyword>
<dbReference type="EC" id="2.7.7.77" evidence="8"/>
<dbReference type="Pfam" id="PF12804">
    <property type="entry name" value="NTP_transf_3"/>
    <property type="match status" value="1"/>
</dbReference>
<dbReference type="GO" id="GO:0006777">
    <property type="term" value="P:Mo-molybdopterin cofactor biosynthetic process"/>
    <property type="evidence" value="ECO:0007669"/>
    <property type="project" value="UniProtKB-KW"/>
</dbReference>
<evidence type="ECO:0000259" key="9">
    <source>
        <dbReference type="Pfam" id="PF12804"/>
    </source>
</evidence>
<keyword evidence="7 8" id="KW-0501">Molybdenum cofactor biosynthesis</keyword>
<comment type="similarity">
    <text evidence="8">Belongs to the MobA family.</text>
</comment>